<reference evidence="2" key="2">
    <citation type="submission" date="2015-01" db="EMBL/GenBank/DDBJ databases">
        <title>Evolutionary Origins and Diversification of the Mycorrhizal Mutualists.</title>
        <authorList>
            <consortium name="DOE Joint Genome Institute"/>
            <consortium name="Mycorrhizal Genomics Consortium"/>
            <person name="Kohler A."/>
            <person name="Kuo A."/>
            <person name="Nagy L.G."/>
            <person name="Floudas D."/>
            <person name="Copeland A."/>
            <person name="Barry K.W."/>
            <person name="Cichocki N."/>
            <person name="Veneault-Fourrey C."/>
            <person name="LaButti K."/>
            <person name="Lindquist E.A."/>
            <person name="Lipzen A."/>
            <person name="Lundell T."/>
            <person name="Morin E."/>
            <person name="Murat C."/>
            <person name="Riley R."/>
            <person name="Ohm R."/>
            <person name="Sun H."/>
            <person name="Tunlid A."/>
            <person name="Henrissat B."/>
            <person name="Grigoriev I.V."/>
            <person name="Hibbett D.S."/>
            <person name="Martin F."/>
        </authorList>
    </citation>
    <scope>NUCLEOTIDE SEQUENCE [LARGE SCALE GENOMIC DNA]</scope>
    <source>
        <strain evidence="2">h7</strain>
    </source>
</reference>
<proteinExistence type="predicted"/>
<dbReference type="Proteomes" id="UP000053424">
    <property type="component" value="Unassembled WGS sequence"/>
</dbReference>
<name>A0A0C3CIT0_HEBCY</name>
<dbReference type="AlphaFoldDB" id="A0A0C3CIT0"/>
<gene>
    <name evidence="1" type="ORF">M413DRAFT_25562</name>
</gene>
<accession>A0A0C3CIT0</accession>
<dbReference type="EMBL" id="KN831774">
    <property type="protein sequence ID" value="KIM44084.1"/>
    <property type="molecule type" value="Genomic_DNA"/>
</dbReference>
<reference evidence="1 2" key="1">
    <citation type="submission" date="2014-04" db="EMBL/GenBank/DDBJ databases">
        <authorList>
            <consortium name="DOE Joint Genome Institute"/>
            <person name="Kuo A."/>
            <person name="Gay G."/>
            <person name="Dore J."/>
            <person name="Kohler A."/>
            <person name="Nagy L.G."/>
            <person name="Floudas D."/>
            <person name="Copeland A."/>
            <person name="Barry K.W."/>
            <person name="Cichocki N."/>
            <person name="Veneault-Fourrey C."/>
            <person name="LaButti K."/>
            <person name="Lindquist E.A."/>
            <person name="Lipzen A."/>
            <person name="Lundell T."/>
            <person name="Morin E."/>
            <person name="Murat C."/>
            <person name="Sun H."/>
            <person name="Tunlid A."/>
            <person name="Henrissat B."/>
            <person name="Grigoriev I.V."/>
            <person name="Hibbett D.S."/>
            <person name="Martin F."/>
            <person name="Nordberg H.P."/>
            <person name="Cantor M.N."/>
            <person name="Hua S.X."/>
        </authorList>
    </citation>
    <scope>NUCLEOTIDE SEQUENCE [LARGE SCALE GENOMIC DNA]</scope>
    <source>
        <strain evidence="2">h7</strain>
    </source>
</reference>
<keyword evidence="2" id="KW-1185">Reference proteome</keyword>
<dbReference type="HOGENOM" id="CLU_2904434_0_0_1"/>
<evidence type="ECO:0000313" key="2">
    <source>
        <dbReference type="Proteomes" id="UP000053424"/>
    </source>
</evidence>
<sequence length="62" mass="7114">MEARKRRVRFSYGNPEVGIEEIEYVFHPGNRDLTRKKVCFHRALTMGSGIQGIFKAGVFILS</sequence>
<organism evidence="1 2">
    <name type="scientific">Hebeloma cylindrosporum</name>
    <dbReference type="NCBI Taxonomy" id="76867"/>
    <lineage>
        <taxon>Eukaryota</taxon>
        <taxon>Fungi</taxon>
        <taxon>Dikarya</taxon>
        <taxon>Basidiomycota</taxon>
        <taxon>Agaricomycotina</taxon>
        <taxon>Agaricomycetes</taxon>
        <taxon>Agaricomycetidae</taxon>
        <taxon>Agaricales</taxon>
        <taxon>Agaricineae</taxon>
        <taxon>Hymenogastraceae</taxon>
        <taxon>Hebeloma</taxon>
    </lineage>
</organism>
<evidence type="ECO:0000313" key="1">
    <source>
        <dbReference type="EMBL" id="KIM44084.1"/>
    </source>
</evidence>
<protein>
    <submittedName>
        <fullName evidence="1">Uncharacterized protein</fullName>
    </submittedName>
</protein>